<evidence type="ECO:0008006" key="7">
    <source>
        <dbReference type="Google" id="ProtNLM"/>
    </source>
</evidence>
<dbReference type="Pfam" id="PF18832">
    <property type="entry name" value="LPD18"/>
    <property type="match status" value="1"/>
</dbReference>
<dbReference type="InterPro" id="IPR025465">
    <property type="entry name" value="DUF4316"/>
</dbReference>
<feature type="domain" description="YodL-like" evidence="3">
    <location>
        <begin position="146"/>
        <end position="244"/>
    </location>
</feature>
<feature type="compositionally biased region" description="Basic and acidic residues" evidence="1">
    <location>
        <begin position="436"/>
        <end position="464"/>
    </location>
</feature>
<evidence type="ECO:0000259" key="5">
    <source>
        <dbReference type="Pfam" id="PF18832"/>
    </source>
</evidence>
<feature type="region of interest" description="Disordered" evidence="1">
    <location>
        <begin position="436"/>
        <end position="479"/>
    </location>
</feature>
<comment type="caution">
    <text evidence="6">The sequence shown here is derived from an EMBL/GenBank/DDBJ whole genome shotgun (WGS) entry which is preliminary data.</text>
</comment>
<gene>
    <name evidence="6" type="ORF">SDC9_36750</name>
</gene>
<name>A0A644VHK6_9ZZZZ</name>
<accession>A0A644VHK6</accession>
<dbReference type="Pfam" id="PF14191">
    <property type="entry name" value="YodL"/>
    <property type="match status" value="1"/>
</dbReference>
<evidence type="ECO:0000259" key="3">
    <source>
        <dbReference type="Pfam" id="PF14191"/>
    </source>
</evidence>
<evidence type="ECO:0000259" key="2">
    <source>
        <dbReference type="Pfam" id="PF12957"/>
    </source>
</evidence>
<evidence type="ECO:0000313" key="6">
    <source>
        <dbReference type="EMBL" id="MPL90695.1"/>
    </source>
</evidence>
<dbReference type="EMBL" id="VSSQ01000310">
    <property type="protein sequence ID" value="MPL90695.1"/>
    <property type="molecule type" value="Genomic_DNA"/>
</dbReference>
<evidence type="ECO:0000256" key="1">
    <source>
        <dbReference type="SAM" id="MobiDB-lite"/>
    </source>
</evidence>
<feature type="domain" description="DUF3846" evidence="2">
    <location>
        <begin position="16"/>
        <end position="117"/>
    </location>
</feature>
<proteinExistence type="predicted"/>
<protein>
    <recommendedName>
        <fullName evidence="7">DUF4316 domain-containing protein</fullName>
    </recommendedName>
</protein>
<feature type="domain" description="Large polyvalent protein-associated" evidence="5">
    <location>
        <begin position="249"/>
        <end position="322"/>
    </location>
</feature>
<evidence type="ECO:0000259" key="4">
    <source>
        <dbReference type="Pfam" id="PF14195"/>
    </source>
</evidence>
<dbReference type="Pfam" id="PF12957">
    <property type="entry name" value="DUF3846"/>
    <property type="match status" value="1"/>
</dbReference>
<dbReference type="InterPro" id="IPR041258">
    <property type="entry name" value="LPD18"/>
</dbReference>
<dbReference type="InterPro" id="IPR024559">
    <property type="entry name" value="DUF3846"/>
</dbReference>
<reference evidence="6" key="1">
    <citation type="submission" date="2019-08" db="EMBL/GenBank/DDBJ databases">
        <authorList>
            <person name="Kucharzyk K."/>
            <person name="Murdoch R.W."/>
            <person name="Higgins S."/>
            <person name="Loffler F."/>
        </authorList>
    </citation>
    <scope>NUCLEOTIDE SEQUENCE</scope>
</reference>
<organism evidence="6">
    <name type="scientific">bioreactor metagenome</name>
    <dbReference type="NCBI Taxonomy" id="1076179"/>
    <lineage>
        <taxon>unclassified sequences</taxon>
        <taxon>metagenomes</taxon>
        <taxon>ecological metagenomes</taxon>
    </lineage>
</organism>
<dbReference type="Pfam" id="PF14195">
    <property type="entry name" value="DUF4316"/>
    <property type="match status" value="1"/>
</dbReference>
<dbReference type="InterPro" id="IPR025923">
    <property type="entry name" value="YodL-like_dom"/>
</dbReference>
<sequence length="479" mass="53375">MPNFEEDFEKSGDGKISVLVVEPMKEPYTQEIDNGLASLQKAVGGDIEAVYPYEDQVALVCNEEGKLNGLQLNRALLDEDGDVYDIIAGTFLVTGLTEDNFGSLSPELQQKYSEQFKQPEMFARMNGKIVVIPADAEQEQSQKRTLDIYQLKDDEIGKKMSFMNFDYLKSFNMAINAERYNKVYSGDMKEGEDLEGVYARFNLNHPADYRGHSLSVSDVIVVHENGKDSAHYVDSYGFKELPDFFQTKERLIDATTQGLAVAGHIGTWHVIDETMVEDKAFFLLEHDTYGDEAASIIVDAKGKLVLDEIYNGFDDETLEQIKLDQLSISNPPDTSITTDEMKEYGYAWGGMLPMREEAATTVLEKSGCEVFKLYADNSESRVNDAAEIAEHAKRGGLFGIEKEAWVAAVEKENHLKNAELQVEDDFGMIDGIINNGKKEEPVSEKPGKSSVMDRLKEAKAEKTPAKAAPAKAKVGELEI</sequence>
<feature type="domain" description="DUF4316" evidence="4">
    <location>
        <begin position="411"/>
        <end position="456"/>
    </location>
</feature>
<dbReference type="AlphaFoldDB" id="A0A644VHK6"/>